<evidence type="ECO:0000256" key="4">
    <source>
        <dbReference type="ARBA" id="ARBA00023002"/>
    </source>
</evidence>
<dbReference type="PANTHER" id="PTHR48105">
    <property type="entry name" value="THIOREDOXIN REDUCTASE 1-RELATED-RELATED"/>
    <property type="match status" value="1"/>
</dbReference>
<sequence>MEKVVILGTGPAGLTAAIYLARANLNPVVIEGTEPGGQLSLTTEVENYPGFKDGIMGPELIDNMREQAQKFGATFKNGWVSNVDLSKRPFTLEVNGIGGDITTEALIISTGASAKMLDIPGGKKRISAEV</sequence>
<feature type="domain" description="FAD/NAD(P)-binding" evidence="5">
    <location>
        <begin position="3"/>
        <end position="123"/>
    </location>
</feature>
<proteinExistence type="predicted"/>
<comment type="cofactor">
    <cofactor evidence="1">
        <name>FAD</name>
        <dbReference type="ChEBI" id="CHEBI:57692"/>
    </cofactor>
</comment>
<protein>
    <submittedName>
        <fullName evidence="6">Thioredoxin reductase</fullName>
    </submittedName>
</protein>
<accession>W4VJ34</accession>
<comment type="caution">
    <text evidence="6">The sequence shown here is derived from an EMBL/GenBank/DDBJ whole genome shotgun (WGS) entry which is preliminary data.</text>
</comment>
<reference evidence="6 7" key="1">
    <citation type="journal article" date="2014" name="Genome Announc.">
        <title>Draft Genome Sequence of the Boron-Tolerant and Moderately Halotolerant Bacterium Gracilibacillus boraciitolerans JCM 21714T.</title>
        <authorList>
            <person name="Ahmed I."/>
            <person name="Oshima K."/>
            <person name="Suda W."/>
            <person name="Kitamura K."/>
            <person name="Iida T."/>
            <person name="Ohmori Y."/>
            <person name="Fujiwara T."/>
            <person name="Hattori M."/>
            <person name="Ohkuma M."/>
        </authorList>
    </citation>
    <scope>NUCLEOTIDE SEQUENCE [LARGE SCALE GENOMIC DNA]</scope>
    <source>
        <strain evidence="6 7">JCM 21714</strain>
    </source>
</reference>
<dbReference type="InterPro" id="IPR050097">
    <property type="entry name" value="Ferredoxin-NADP_redctase_2"/>
</dbReference>
<evidence type="ECO:0000259" key="5">
    <source>
        <dbReference type="Pfam" id="PF07992"/>
    </source>
</evidence>
<evidence type="ECO:0000256" key="2">
    <source>
        <dbReference type="ARBA" id="ARBA00011738"/>
    </source>
</evidence>
<dbReference type="Gene3D" id="3.50.50.60">
    <property type="entry name" value="FAD/NAD(P)-binding domain"/>
    <property type="match status" value="1"/>
</dbReference>
<keyword evidence="7" id="KW-1185">Reference proteome</keyword>
<organism evidence="6 7">
    <name type="scientific">Gracilibacillus boraciitolerans JCM 21714</name>
    <dbReference type="NCBI Taxonomy" id="1298598"/>
    <lineage>
        <taxon>Bacteria</taxon>
        <taxon>Bacillati</taxon>
        <taxon>Bacillota</taxon>
        <taxon>Bacilli</taxon>
        <taxon>Bacillales</taxon>
        <taxon>Bacillaceae</taxon>
        <taxon>Gracilibacillus</taxon>
    </lineage>
</organism>
<dbReference type="AlphaFoldDB" id="W4VJ34"/>
<comment type="subunit">
    <text evidence="2">Homodimer.</text>
</comment>
<dbReference type="InterPro" id="IPR023753">
    <property type="entry name" value="FAD/NAD-binding_dom"/>
</dbReference>
<dbReference type="SUPFAM" id="SSF51905">
    <property type="entry name" value="FAD/NAD(P)-binding domain"/>
    <property type="match status" value="1"/>
</dbReference>
<dbReference type="GO" id="GO:0016491">
    <property type="term" value="F:oxidoreductase activity"/>
    <property type="evidence" value="ECO:0007669"/>
    <property type="project" value="UniProtKB-KW"/>
</dbReference>
<dbReference type="Proteomes" id="UP000019102">
    <property type="component" value="Unassembled WGS sequence"/>
</dbReference>
<dbReference type="PRINTS" id="PR00469">
    <property type="entry name" value="PNDRDTASEII"/>
</dbReference>
<evidence type="ECO:0000313" key="6">
    <source>
        <dbReference type="EMBL" id="GAE93161.1"/>
    </source>
</evidence>
<keyword evidence="3" id="KW-0285">Flavoprotein</keyword>
<dbReference type="PRINTS" id="PR00368">
    <property type="entry name" value="FADPNR"/>
</dbReference>
<evidence type="ECO:0000313" key="7">
    <source>
        <dbReference type="Proteomes" id="UP000019102"/>
    </source>
</evidence>
<evidence type="ECO:0000256" key="1">
    <source>
        <dbReference type="ARBA" id="ARBA00001974"/>
    </source>
</evidence>
<dbReference type="STRING" id="1298598.JCM21714_2213"/>
<evidence type="ECO:0000256" key="3">
    <source>
        <dbReference type="ARBA" id="ARBA00022630"/>
    </source>
</evidence>
<dbReference type="EMBL" id="BAVS01000010">
    <property type="protein sequence ID" value="GAE93161.1"/>
    <property type="molecule type" value="Genomic_DNA"/>
</dbReference>
<name>W4VJ34_9BACI</name>
<gene>
    <name evidence="6" type="ORF">JCM21714_2213</name>
</gene>
<dbReference type="Pfam" id="PF07992">
    <property type="entry name" value="Pyr_redox_2"/>
    <property type="match status" value="1"/>
</dbReference>
<dbReference type="eggNOG" id="COG0492">
    <property type="taxonomic scope" value="Bacteria"/>
</dbReference>
<keyword evidence="4" id="KW-0560">Oxidoreductase</keyword>
<dbReference type="InterPro" id="IPR036188">
    <property type="entry name" value="FAD/NAD-bd_sf"/>
</dbReference>